<organism evidence="8 9">
    <name type="scientific">Paenibacillus segetis</name>
    <dbReference type="NCBI Taxonomy" id="1325360"/>
    <lineage>
        <taxon>Bacteria</taxon>
        <taxon>Bacillati</taxon>
        <taxon>Bacillota</taxon>
        <taxon>Bacilli</taxon>
        <taxon>Bacillales</taxon>
        <taxon>Paenibacillaceae</taxon>
        <taxon>Paenibacillus</taxon>
    </lineage>
</organism>
<dbReference type="InterPro" id="IPR003481">
    <property type="entry name" value="FliD_N"/>
</dbReference>
<dbReference type="PANTHER" id="PTHR30288:SF0">
    <property type="entry name" value="FLAGELLAR HOOK-ASSOCIATED PROTEIN 2"/>
    <property type="match status" value="1"/>
</dbReference>
<feature type="domain" description="Flagellar hook-associated protein 2 C-terminal" evidence="7">
    <location>
        <begin position="240"/>
        <end position="476"/>
    </location>
</feature>
<dbReference type="Pfam" id="PF07195">
    <property type="entry name" value="FliD_C"/>
    <property type="match status" value="1"/>
</dbReference>
<evidence type="ECO:0000256" key="1">
    <source>
        <dbReference type="ARBA" id="ARBA00009764"/>
    </source>
</evidence>
<keyword evidence="8" id="KW-0969">Cilium</keyword>
<dbReference type="InterPro" id="IPR010809">
    <property type="entry name" value="FliD_C"/>
</dbReference>
<sequence>MGVSITGLSGSGINTKELITAIMNEQKIPLNSLNTKKEITTAYKDFFTALNTKMASLRDAATALSDISSYSKYAATSSNTNILSASVEKSAAAGSYSVKVTQLAQSQTVASQGISATQTFGDSKFASTMTINGQTIYLTEDALKAAIKDAEDAGDEDKKNELNKLTSLGIEDATAMGDALSRISKAINGLTDVGVQASVIQTSDGNKSLVLTASKSNEITFTSELATLNSDWIFTQSQEAKDAKFTINGLEVTSKSNTIENAIEGVTLTLSDTGSSTVKVSQDVDALTSQIQTFVTAYNDIVKMIRDNTAKSTQNSDGSLSLTLQGDSLLRDLQSQLNSWMNQQMGDTDGFKLLSDIGLEIDKGVTSASLMTGKITFDSELFKKKMLENPEAVQKMLSGTSTTEDMSSGMGSLFKDNLKIWTDSVDGLITTKIKGYSSEISFLSEQITSMSDRLNMKQAALEKKYANMEVMLSSLKSQSDYVSNMLKTLTKSSD</sequence>
<evidence type="ECO:0000256" key="2">
    <source>
        <dbReference type="ARBA" id="ARBA00011255"/>
    </source>
</evidence>
<dbReference type="RefSeq" id="WP_188541394.1">
    <property type="nucleotide sequence ID" value="NZ_BMFT01000002.1"/>
</dbReference>
<keyword evidence="4 5" id="KW-0975">Bacterial flagellum</keyword>
<evidence type="ECO:0000256" key="5">
    <source>
        <dbReference type="RuleBase" id="RU362066"/>
    </source>
</evidence>
<evidence type="ECO:0000313" key="9">
    <source>
        <dbReference type="Proteomes" id="UP000659344"/>
    </source>
</evidence>
<keyword evidence="8" id="KW-0282">Flagellum</keyword>
<reference evidence="9" key="1">
    <citation type="journal article" date="2019" name="Int. J. Syst. Evol. Microbiol.">
        <title>The Global Catalogue of Microorganisms (GCM) 10K type strain sequencing project: providing services to taxonomists for standard genome sequencing and annotation.</title>
        <authorList>
            <consortium name="The Broad Institute Genomics Platform"/>
            <consortium name="The Broad Institute Genome Sequencing Center for Infectious Disease"/>
            <person name="Wu L."/>
            <person name="Ma J."/>
        </authorList>
    </citation>
    <scope>NUCLEOTIDE SEQUENCE [LARGE SCALE GENOMIC DNA]</scope>
    <source>
        <strain evidence="9">CGMCC 1.12769</strain>
    </source>
</reference>
<comment type="subcellular location">
    <subcellularLocation>
        <location evidence="5">Secreted</location>
    </subcellularLocation>
    <subcellularLocation>
        <location evidence="5">Bacterial flagellum</location>
    </subcellularLocation>
</comment>
<gene>
    <name evidence="8" type="ORF">GCM10008013_37800</name>
</gene>
<evidence type="ECO:0000256" key="3">
    <source>
        <dbReference type="ARBA" id="ARBA00023054"/>
    </source>
</evidence>
<dbReference type="Pfam" id="PF02465">
    <property type="entry name" value="FliD_N"/>
    <property type="match status" value="1"/>
</dbReference>
<comment type="similarity">
    <text evidence="1 5">Belongs to the FliD family.</text>
</comment>
<dbReference type="Proteomes" id="UP000659344">
    <property type="component" value="Unassembled WGS sequence"/>
</dbReference>
<evidence type="ECO:0000313" key="8">
    <source>
        <dbReference type="EMBL" id="GGH33016.1"/>
    </source>
</evidence>
<name>A0ABQ1YNZ8_9BACL</name>
<proteinExistence type="inferred from homology"/>
<evidence type="ECO:0000259" key="6">
    <source>
        <dbReference type="Pfam" id="PF02465"/>
    </source>
</evidence>
<evidence type="ECO:0000259" key="7">
    <source>
        <dbReference type="Pfam" id="PF07195"/>
    </source>
</evidence>
<evidence type="ECO:0000256" key="4">
    <source>
        <dbReference type="ARBA" id="ARBA00023143"/>
    </source>
</evidence>
<comment type="function">
    <text evidence="5">Required for morphogenesis and for the elongation of the flagellar filament by facilitating polymerization of the flagellin monomers at the tip of growing filament. Forms a capping structure, which prevents flagellin subunits (transported through the central channel of the flagellum) from leaking out without polymerization at the distal end.</text>
</comment>
<comment type="subunit">
    <text evidence="2 5">Homopentamer.</text>
</comment>
<comment type="caution">
    <text evidence="8">The sequence shown here is derived from an EMBL/GenBank/DDBJ whole genome shotgun (WGS) entry which is preliminary data.</text>
</comment>
<keyword evidence="3" id="KW-0175">Coiled coil</keyword>
<dbReference type="EMBL" id="BMFT01000002">
    <property type="protein sequence ID" value="GGH33016.1"/>
    <property type="molecule type" value="Genomic_DNA"/>
</dbReference>
<keyword evidence="5" id="KW-0964">Secreted</keyword>
<feature type="domain" description="Flagellar hook-associated protein 2 N-terminal" evidence="6">
    <location>
        <begin position="11"/>
        <end position="107"/>
    </location>
</feature>
<accession>A0ABQ1YNZ8</accession>
<keyword evidence="9" id="KW-1185">Reference proteome</keyword>
<protein>
    <recommendedName>
        <fullName evidence="5">Flagellar hook-associated protein 2</fullName>
        <shortName evidence="5">HAP2</shortName>
    </recommendedName>
    <alternativeName>
        <fullName evidence="5">Flagellar cap protein</fullName>
    </alternativeName>
</protein>
<keyword evidence="8" id="KW-0966">Cell projection</keyword>
<dbReference type="InterPro" id="IPR040026">
    <property type="entry name" value="FliD"/>
</dbReference>
<dbReference type="PANTHER" id="PTHR30288">
    <property type="entry name" value="FLAGELLAR CAP/ASSEMBLY PROTEIN FLID"/>
    <property type="match status" value="1"/>
</dbReference>